<evidence type="ECO:0000313" key="8">
    <source>
        <dbReference type="Proteomes" id="UP001430356"/>
    </source>
</evidence>
<keyword evidence="1 7" id="KW-0396">Initiation factor</keyword>
<proteinExistence type="predicted"/>
<name>A0AAW0EMG0_9TRYP</name>
<comment type="caution">
    <text evidence="7">The sequence shown here is derived from an EMBL/GenBank/DDBJ whole genome shotgun (WGS) entry which is preliminary data.</text>
</comment>
<evidence type="ECO:0000256" key="3">
    <source>
        <dbReference type="ARBA" id="ARBA00022737"/>
    </source>
</evidence>
<evidence type="ECO:0000256" key="4">
    <source>
        <dbReference type="ARBA" id="ARBA00022917"/>
    </source>
</evidence>
<dbReference type="EMBL" id="JAECZO010000031">
    <property type="protein sequence ID" value="KAK7194090.1"/>
    <property type="molecule type" value="Genomic_DNA"/>
</dbReference>
<evidence type="ECO:0000259" key="6">
    <source>
        <dbReference type="Pfam" id="PF08662"/>
    </source>
</evidence>
<sequence length="557" mass="59870">MSAPLLPMVLRKDHSLVLAVYSEAAASVTELDGDTRCYTGDYRECEIVFNPARPTFFAHATTTTLTYTEVVETDAAAGEEDPRRFSFRTIFAVPMSHTAVGLAFSPKGTYLVTYAMMDPRRTPDGNLSVFDSATGKLLRRGMQARWPAMIWTADESYVVRPVQGWLHTMSGDLAASALSTDLSGDANGAGGEDTDDASTTAAAAAAAAAGGPLSKLDLMLAQDKEIEFATAPADGRPMLALFKPFYKQRQATFAVYRLPQLREGPLYSVNLGRAEAATLLWSPSGAHVAVLVQSERDPSGKSYYGTAQLLIIDAMNRTSVDVKLKGEGETVHDCQWSPTSDELLVVHGKMPRNKCTLFNKSGVALVTFGEAPRNMAAWAPNGTRFVVGGSGNLAGDFQFYNRPQMMMAAAGGGAGSAAAVAVASTATCTGEFNEKCSFQTWGPDSYTFLCSTVFTRLRMDNKIVVAKVNGTRVLTQRYPVLYGAHWVAMRAPQAYAPRTASPRTAGEEKPKAQAYRPPGGTSRASALLRREPEAPQQAKSAGPVGSTVVTQKKKRRH</sequence>
<dbReference type="InterPro" id="IPR013979">
    <property type="entry name" value="TIF_beta_prop-like"/>
</dbReference>
<dbReference type="GO" id="GO:0003743">
    <property type="term" value="F:translation initiation factor activity"/>
    <property type="evidence" value="ECO:0007669"/>
    <property type="project" value="UniProtKB-KW"/>
</dbReference>
<dbReference type="PANTHER" id="PTHR13227">
    <property type="entry name" value="EUKARYOTIC TRANSLATION INITIATION FACTOR 2A"/>
    <property type="match status" value="1"/>
</dbReference>
<gene>
    <name evidence="7" type="ORF">NESM_000321700</name>
</gene>
<keyword evidence="3" id="KW-0677">Repeat</keyword>
<protein>
    <submittedName>
        <fullName evidence="7">Eukaryotic translation initiation factor eIF2A</fullName>
    </submittedName>
</protein>
<keyword evidence="8" id="KW-1185">Reference proteome</keyword>
<dbReference type="Proteomes" id="UP001430356">
    <property type="component" value="Unassembled WGS sequence"/>
</dbReference>
<dbReference type="GO" id="GO:0003729">
    <property type="term" value="F:mRNA binding"/>
    <property type="evidence" value="ECO:0007669"/>
    <property type="project" value="TreeGrafter"/>
</dbReference>
<dbReference type="GO" id="GO:0000049">
    <property type="term" value="F:tRNA binding"/>
    <property type="evidence" value="ECO:0007669"/>
    <property type="project" value="TreeGrafter"/>
</dbReference>
<dbReference type="InterPro" id="IPR011387">
    <property type="entry name" value="TIF2A"/>
</dbReference>
<evidence type="ECO:0000256" key="2">
    <source>
        <dbReference type="ARBA" id="ARBA00022574"/>
    </source>
</evidence>
<evidence type="ECO:0000256" key="1">
    <source>
        <dbReference type="ARBA" id="ARBA00022540"/>
    </source>
</evidence>
<dbReference type="PANTHER" id="PTHR13227:SF0">
    <property type="entry name" value="EUKARYOTIC TRANSLATION INITIATION FACTOR 2A"/>
    <property type="match status" value="1"/>
</dbReference>
<evidence type="ECO:0000313" key="7">
    <source>
        <dbReference type="EMBL" id="KAK7194090.1"/>
    </source>
</evidence>
<evidence type="ECO:0000256" key="5">
    <source>
        <dbReference type="SAM" id="MobiDB-lite"/>
    </source>
</evidence>
<dbReference type="AlphaFoldDB" id="A0AAW0EMG0"/>
<dbReference type="SUPFAM" id="SSF82171">
    <property type="entry name" value="DPP6 N-terminal domain-like"/>
    <property type="match status" value="1"/>
</dbReference>
<accession>A0AAW0EMG0</accession>
<dbReference type="GO" id="GO:0022627">
    <property type="term" value="C:cytosolic small ribosomal subunit"/>
    <property type="evidence" value="ECO:0007669"/>
    <property type="project" value="TreeGrafter"/>
</dbReference>
<reference evidence="7 8" key="1">
    <citation type="journal article" date="2021" name="MBio">
        <title>A New Model Trypanosomatid, Novymonas esmeraldas: Genomic Perception of Its 'Candidatus Pandoraea novymonadis' Endosymbiont.</title>
        <authorList>
            <person name="Zakharova A."/>
            <person name="Saura A."/>
            <person name="Butenko A."/>
            <person name="Podesvova L."/>
            <person name="Warmusova S."/>
            <person name="Kostygov A.Y."/>
            <person name="Nenarokova A."/>
            <person name="Lukes J."/>
            <person name="Opperdoes F.R."/>
            <person name="Yurchenko V."/>
        </authorList>
    </citation>
    <scope>NUCLEOTIDE SEQUENCE [LARGE SCALE GENOMIC DNA]</scope>
    <source>
        <strain evidence="7 8">E262AT.01</strain>
    </source>
</reference>
<dbReference type="GO" id="GO:0043022">
    <property type="term" value="F:ribosome binding"/>
    <property type="evidence" value="ECO:0007669"/>
    <property type="project" value="TreeGrafter"/>
</dbReference>
<organism evidence="7 8">
    <name type="scientific">Novymonas esmeraldas</name>
    <dbReference type="NCBI Taxonomy" id="1808958"/>
    <lineage>
        <taxon>Eukaryota</taxon>
        <taxon>Discoba</taxon>
        <taxon>Euglenozoa</taxon>
        <taxon>Kinetoplastea</taxon>
        <taxon>Metakinetoplastina</taxon>
        <taxon>Trypanosomatida</taxon>
        <taxon>Trypanosomatidae</taxon>
        <taxon>Novymonas</taxon>
    </lineage>
</organism>
<feature type="region of interest" description="Disordered" evidence="5">
    <location>
        <begin position="497"/>
        <end position="557"/>
    </location>
</feature>
<keyword evidence="4" id="KW-0648">Protein biosynthesis</keyword>
<dbReference type="Pfam" id="PF08662">
    <property type="entry name" value="eIF2A"/>
    <property type="match status" value="1"/>
</dbReference>
<feature type="domain" description="Translation initiation factor beta propellor-like" evidence="6">
    <location>
        <begin position="273"/>
        <end position="405"/>
    </location>
</feature>
<keyword evidence="2" id="KW-0853">WD repeat</keyword>